<dbReference type="SUPFAM" id="SSF53335">
    <property type="entry name" value="S-adenosyl-L-methionine-dependent methyltransferases"/>
    <property type="match status" value="1"/>
</dbReference>
<dbReference type="GeneID" id="17256668"/>
<dbReference type="EnsemblProtists" id="EOD10526">
    <property type="protein sequence ID" value="EOD10526"/>
    <property type="gene ID" value="EMIHUDRAFT_105254"/>
</dbReference>
<sequence>MSDRVTRARRRGARARPLRLAEDFVPRLEQVRLGLPRFAPRTEAETMAAIYTWWNILDAEMYDHDAKYKYQTGYLREMQLKRMVQLVRETGARRYCEIGMNGGHSVAAVLQSSPNVSATVFDMMAFNYSWPVAGLLHAQYGRRFKLHPGNSRATVPRWLHANGMGGAKAPGAADKAPSAAASAGAAGGRGHAGHACDLILIDGDHTAGCRSDMVLMSNAASPRARVVVDDIQMPPGKALARLNATGLMRILETYGPYSARERDPRNPCMRMVQPPYEMCIPWGFSVAKYLRAATLSDY</sequence>
<dbReference type="PaxDb" id="2903-EOD10526"/>
<dbReference type="AlphaFoldDB" id="A0A0D3IGZ1"/>
<dbReference type="Gene3D" id="3.40.50.150">
    <property type="entry name" value="Vaccinia Virus protein VP39"/>
    <property type="match status" value="1"/>
</dbReference>
<dbReference type="RefSeq" id="XP_005762955.1">
    <property type="nucleotide sequence ID" value="XM_005762898.1"/>
</dbReference>
<dbReference type="Proteomes" id="UP000013827">
    <property type="component" value="Unassembled WGS sequence"/>
</dbReference>
<dbReference type="HOGENOM" id="CLU_935181_0_0_1"/>
<protein>
    <recommendedName>
        <fullName evidence="3">Class I SAM-dependent methyltransferase</fullName>
    </recommendedName>
</protein>
<accession>A0A0D3IGZ1</accession>
<dbReference type="KEGG" id="ehx:EMIHUDRAFT_105254"/>
<reference evidence="2" key="1">
    <citation type="journal article" date="2013" name="Nature">
        <title>Pan genome of the phytoplankton Emiliania underpins its global distribution.</title>
        <authorList>
            <person name="Read B.A."/>
            <person name="Kegel J."/>
            <person name="Klute M.J."/>
            <person name="Kuo A."/>
            <person name="Lefebvre S.C."/>
            <person name="Maumus F."/>
            <person name="Mayer C."/>
            <person name="Miller J."/>
            <person name="Monier A."/>
            <person name="Salamov A."/>
            <person name="Young J."/>
            <person name="Aguilar M."/>
            <person name="Claverie J.M."/>
            <person name="Frickenhaus S."/>
            <person name="Gonzalez K."/>
            <person name="Herman E.K."/>
            <person name="Lin Y.C."/>
            <person name="Napier J."/>
            <person name="Ogata H."/>
            <person name="Sarno A.F."/>
            <person name="Shmutz J."/>
            <person name="Schroeder D."/>
            <person name="de Vargas C."/>
            <person name="Verret F."/>
            <person name="von Dassow P."/>
            <person name="Valentin K."/>
            <person name="Van de Peer Y."/>
            <person name="Wheeler G."/>
            <person name="Dacks J.B."/>
            <person name="Delwiche C.F."/>
            <person name="Dyhrman S.T."/>
            <person name="Glockner G."/>
            <person name="John U."/>
            <person name="Richards T."/>
            <person name="Worden A.Z."/>
            <person name="Zhang X."/>
            <person name="Grigoriev I.V."/>
            <person name="Allen A.E."/>
            <person name="Bidle K."/>
            <person name="Borodovsky M."/>
            <person name="Bowler C."/>
            <person name="Brownlee C."/>
            <person name="Cock J.M."/>
            <person name="Elias M."/>
            <person name="Gladyshev V.N."/>
            <person name="Groth M."/>
            <person name="Guda C."/>
            <person name="Hadaegh A."/>
            <person name="Iglesias-Rodriguez M.D."/>
            <person name="Jenkins J."/>
            <person name="Jones B.M."/>
            <person name="Lawson T."/>
            <person name="Leese F."/>
            <person name="Lindquist E."/>
            <person name="Lobanov A."/>
            <person name="Lomsadze A."/>
            <person name="Malik S.B."/>
            <person name="Marsh M.E."/>
            <person name="Mackinder L."/>
            <person name="Mock T."/>
            <person name="Mueller-Roeber B."/>
            <person name="Pagarete A."/>
            <person name="Parker M."/>
            <person name="Probert I."/>
            <person name="Quesneville H."/>
            <person name="Raines C."/>
            <person name="Rensing S.A."/>
            <person name="Riano-Pachon D.M."/>
            <person name="Richier S."/>
            <person name="Rokitta S."/>
            <person name="Shiraiwa Y."/>
            <person name="Soanes D.M."/>
            <person name="van der Giezen M."/>
            <person name="Wahlund T.M."/>
            <person name="Williams B."/>
            <person name="Wilson W."/>
            <person name="Wolfe G."/>
            <person name="Wurch L.L."/>
        </authorList>
    </citation>
    <scope>NUCLEOTIDE SEQUENCE</scope>
</reference>
<dbReference type="InterPro" id="IPR029063">
    <property type="entry name" value="SAM-dependent_MTases_sf"/>
</dbReference>
<keyword evidence="2" id="KW-1185">Reference proteome</keyword>
<evidence type="ECO:0000313" key="2">
    <source>
        <dbReference type="Proteomes" id="UP000013827"/>
    </source>
</evidence>
<proteinExistence type="predicted"/>
<organism evidence="1 2">
    <name type="scientific">Emiliania huxleyi (strain CCMP1516)</name>
    <dbReference type="NCBI Taxonomy" id="280463"/>
    <lineage>
        <taxon>Eukaryota</taxon>
        <taxon>Haptista</taxon>
        <taxon>Haptophyta</taxon>
        <taxon>Prymnesiophyceae</taxon>
        <taxon>Isochrysidales</taxon>
        <taxon>Noelaerhabdaceae</taxon>
        <taxon>Emiliania</taxon>
    </lineage>
</organism>
<name>A0A0D3IGZ1_EMIH1</name>
<evidence type="ECO:0008006" key="3">
    <source>
        <dbReference type="Google" id="ProtNLM"/>
    </source>
</evidence>
<evidence type="ECO:0000313" key="1">
    <source>
        <dbReference type="EnsemblProtists" id="EOD10526"/>
    </source>
</evidence>
<reference evidence="1" key="2">
    <citation type="submission" date="2024-10" db="UniProtKB">
        <authorList>
            <consortium name="EnsemblProtists"/>
        </authorList>
    </citation>
    <scope>IDENTIFICATION</scope>
</reference>